<dbReference type="Proteomes" id="UP000326396">
    <property type="component" value="Linkage Group LG5"/>
</dbReference>
<gene>
    <name evidence="3" type="ORF">E3N88_31273</name>
</gene>
<reference evidence="3 4" key="1">
    <citation type="submission" date="2019-05" db="EMBL/GenBank/DDBJ databases">
        <title>Mikania micrantha, genome provides insights into the molecular mechanism of rapid growth.</title>
        <authorList>
            <person name="Liu B."/>
        </authorList>
    </citation>
    <scope>NUCLEOTIDE SEQUENCE [LARGE SCALE GENOMIC DNA]</scope>
    <source>
        <strain evidence="3">NLD-2019</strain>
        <tissue evidence="3">Leaf</tissue>
    </source>
</reference>
<keyword evidence="4" id="KW-1185">Reference proteome</keyword>
<dbReference type="OrthoDB" id="771184at2759"/>
<keyword evidence="2" id="KW-0812">Transmembrane</keyword>
<evidence type="ECO:0000313" key="3">
    <source>
        <dbReference type="EMBL" id="KAD3642049.1"/>
    </source>
</evidence>
<dbReference type="PANTHER" id="PTHR34379">
    <property type="entry name" value="OS07G0553800 PROTEIN"/>
    <property type="match status" value="1"/>
</dbReference>
<sequence length="247" mass="27589">MRPPVNEAEDEDYIKPPPPVSCKTSGRRNRGLRQGKRVAPDKCTRQLCFKSNGNISESKSENPVQKGLPTESLVSCDPDVTVPASRVNSSLQRWRAKMRTSNPRWSVPDPKQARASFVGFASGSPKTPKISSWPVSEASILNSFSDEKLVSLKKLSMISNDDKASHDFKSNSGAYMMVSSLIFTMFFGKLFGIVGTLILVCSLYPHRKNHHGTENMVAFNWPEKGSPEECKKRVIMAGLLERKNHYR</sequence>
<dbReference type="AlphaFoldDB" id="A0A5N6MPV2"/>
<evidence type="ECO:0000256" key="2">
    <source>
        <dbReference type="SAM" id="Phobius"/>
    </source>
</evidence>
<comment type="caution">
    <text evidence="3">The sequence shown here is derived from an EMBL/GenBank/DDBJ whole genome shotgun (WGS) entry which is preliminary data.</text>
</comment>
<feature type="transmembrane region" description="Helical" evidence="2">
    <location>
        <begin position="174"/>
        <end position="200"/>
    </location>
</feature>
<keyword evidence="2" id="KW-0472">Membrane</keyword>
<dbReference type="PANTHER" id="PTHR34379:SF6">
    <property type="entry name" value="PROTEIN 3F"/>
    <property type="match status" value="1"/>
</dbReference>
<accession>A0A5N6MPV2</accession>
<proteinExistence type="predicted"/>
<feature type="region of interest" description="Disordered" evidence="1">
    <location>
        <begin position="1"/>
        <end position="39"/>
    </location>
</feature>
<keyword evidence="2" id="KW-1133">Transmembrane helix</keyword>
<dbReference type="InterPro" id="IPR040411">
    <property type="entry name" value="At5g23160-like"/>
</dbReference>
<evidence type="ECO:0000256" key="1">
    <source>
        <dbReference type="SAM" id="MobiDB-lite"/>
    </source>
</evidence>
<organism evidence="3 4">
    <name type="scientific">Mikania micrantha</name>
    <name type="common">bitter vine</name>
    <dbReference type="NCBI Taxonomy" id="192012"/>
    <lineage>
        <taxon>Eukaryota</taxon>
        <taxon>Viridiplantae</taxon>
        <taxon>Streptophyta</taxon>
        <taxon>Embryophyta</taxon>
        <taxon>Tracheophyta</taxon>
        <taxon>Spermatophyta</taxon>
        <taxon>Magnoliopsida</taxon>
        <taxon>eudicotyledons</taxon>
        <taxon>Gunneridae</taxon>
        <taxon>Pentapetalae</taxon>
        <taxon>asterids</taxon>
        <taxon>campanulids</taxon>
        <taxon>Asterales</taxon>
        <taxon>Asteraceae</taxon>
        <taxon>Asteroideae</taxon>
        <taxon>Heliantheae alliance</taxon>
        <taxon>Eupatorieae</taxon>
        <taxon>Mikania</taxon>
    </lineage>
</organism>
<protein>
    <submittedName>
        <fullName evidence="3">Uncharacterized protein</fullName>
    </submittedName>
</protein>
<dbReference type="EMBL" id="SZYD01000015">
    <property type="protein sequence ID" value="KAD3642049.1"/>
    <property type="molecule type" value="Genomic_DNA"/>
</dbReference>
<feature type="compositionally biased region" description="Basic residues" evidence="1">
    <location>
        <begin position="25"/>
        <end position="36"/>
    </location>
</feature>
<evidence type="ECO:0000313" key="4">
    <source>
        <dbReference type="Proteomes" id="UP000326396"/>
    </source>
</evidence>
<name>A0A5N6MPV2_9ASTR</name>